<evidence type="ECO:0000256" key="6">
    <source>
        <dbReference type="ARBA" id="ARBA00022840"/>
    </source>
</evidence>
<protein>
    <recommendedName>
        <fullName evidence="3">CTP synthase (glutamine hydrolyzing)</fullName>
        <ecNumber evidence="3">6.3.4.2</ecNumber>
    </recommendedName>
</protein>
<evidence type="ECO:0000313" key="12">
    <source>
        <dbReference type="Proteomes" id="UP000705283"/>
    </source>
</evidence>
<proteinExistence type="inferred from homology"/>
<evidence type="ECO:0000256" key="4">
    <source>
        <dbReference type="ARBA" id="ARBA00022598"/>
    </source>
</evidence>
<dbReference type="PROSITE" id="PS51273">
    <property type="entry name" value="GATASE_TYPE_1"/>
    <property type="match status" value="1"/>
</dbReference>
<dbReference type="Gene3D" id="3.40.50.880">
    <property type="match status" value="1"/>
</dbReference>
<dbReference type="GO" id="GO:0005524">
    <property type="term" value="F:ATP binding"/>
    <property type="evidence" value="ECO:0007669"/>
    <property type="project" value="UniProtKB-KW"/>
</dbReference>
<evidence type="ECO:0000256" key="7">
    <source>
        <dbReference type="ARBA" id="ARBA00022962"/>
    </source>
</evidence>
<dbReference type="SUPFAM" id="SSF52317">
    <property type="entry name" value="Class I glutamine amidotransferase-like"/>
    <property type="match status" value="1"/>
</dbReference>
<dbReference type="GO" id="GO:0016787">
    <property type="term" value="F:hydrolase activity"/>
    <property type="evidence" value="ECO:0007669"/>
    <property type="project" value="UniProtKB-KW"/>
</dbReference>
<keyword evidence="6" id="KW-0067">ATP-binding</keyword>
<keyword evidence="11" id="KW-0378">Hydrolase</keyword>
<evidence type="ECO:0000313" key="11">
    <source>
        <dbReference type="EMBL" id="MBF6636959.1"/>
    </source>
</evidence>
<keyword evidence="4" id="KW-0436">Ligase</keyword>
<dbReference type="Pfam" id="PF00117">
    <property type="entry name" value="GATase"/>
    <property type="match status" value="1"/>
</dbReference>
<feature type="domain" description="Glutamine amidotransferase" evidence="10">
    <location>
        <begin position="192"/>
        <end position="398"/>
    </location>
</feature>
<comment type="catalytic activity">
    <reaction evidence="9">
        <text>UTP + L-glutamine + ATP + H2O = CTP + L-glutamate + ADP + phosphate + 2 H(+)</text>
        <dbReference type="Rhea" id="RHEA:26426"/>
        <dbReference type="ChEBI" id="CHEBI:15377"/>
        <dbReference type="ChEBI" id="CHEBI:15378"/>
        <dbReference type="ChEBI" id="CHEBI:29985"/>
        <dbReference type="ChEBI" id="CHEBI:30616"/>
        <dbReference type="ChEBI" id="CHEBI:37563"/>
        <dbReference type="ChEBI" id="CHEBI:43474"/>
        <dbReference type="ChEBI" id="CHEBI:46398"/>
        <dbReference type="ChEBI" id="CHEBI:58359"/>
        <dbReference type="ChEBI" id="CHEBI:456216"/>
        <dbReference type="EC" id="6.3.4.2"/>
    </reaction>
</comment>
<dbReference type="GO" id="GO:0042802">
    <property type="term" value="F:identical protein binding"/>
    <property type="evidence" value="ECO:0007669"/>
    <property type="project" value="TreeGrafter"/>
</dbReference>
<evidence type="ECO:0000256" key="2">
    <source>
        <dbReference type="ARBA" id="ARBA00007533"/>
    </source>
</evidence>
<reference evidence="11" key="1">
    <citation type="submission" date="2020-11" db="EMBL/GenBank/DDBJ databases">
        <authorList>
            <person name="Lee S.D."/>
        </authorList>
    </citation>
    <scope>NUCLEOTIDE SEQUENCE</scope>
    <source>
        <strain evidence="11">SAP-2</strain>
    </source>
</reference>
<evidence type="ECO:0000256" key="1">
    <source>
        <dbReference type="ARBA" id="ARBA00005171"/>
    </source>
</evidence>
<comment type="similarity">
    <text evidence="2">Belongs to the CTP synthase family.</text>
</comment>
<dbReference type="EC" id="6.3.4.2" evidence="3"/>
<evidence type="ECO:0000259" key="10">
    <source>
        <dbReference type="Pfam" id="PF00117"/>
    </source>
</evidence>
<accession>A0AA41BWJ7</accession>
<dbReference type="PANTHER" id="PTHR11550:SF0">
    <property type="entry name" value="CTP SYNTHASE-RELATED"/>
    <property type="match status" value="1"/>
</dbReference>
<dbReference type="Proteomes" id="UP000705283">
    <property type="component" value="Unassembled WGS sequence"/>
</dbReference>
<keyword evidence="5" id="KW-0547">Nucleotide-binding</keyword>
<dbReference type="AlphaFoldDB" id="A0AA41BWJ7"/>
<comment type="pathway">
    <text evidence="1">Pyrimidine metabolism; CTP biosynthesis via de novo pathway; CTP from UDP: step 2/2.</text>
</comment>
<sequence length="429" mass="46909">MTITFIAHSTPEPAFYGALAAILAELRALPLCHLPVSFDNKRYINSRQYISPLGLQITSGLLWLERLTGRGAGAELELESLINRAVKEDIVVPLNQPLSSPCYQSLLKTVLENGIEIESLQVVKNQDRYQLEDCESGKVRSNGWTRDRFGRWVLGAVTQPVMRAGKHLRIGLLGDVNEHRDSYPAMLAALGDAADALALNIEIIYITPNLVGSQLDSTLLDLDGLILPGLAAHGSEHANASNSCQLSVAKWALENQTPVLGINSGMHMMVAALGQKTLGDGAIAMPGPSTLSALQSSLPLENDPVRLGNHKVVFQSGSKMAQMMGREAPLRYNQRWRLSPQLLDKLSSAGLEVTGTDETGLSAESIELKDHPFFVGVQANPELQSRRERPHPLLMAFLQQVRQSNRVRDVSHDALTKSVRLKHPCFLMG</sequence>
<evidence type="ECO:0000256" key="5">
    <source>
        <dbReference type="ARBA" id="ARBA00022741"/>
    </source>
</evidence>
<organism evidence="11 12">
    <name type="scientific">Rouxiella silvae</name>
    <dbReference type="NCBI Taxonomy" id="1646373"/>
    <lineage>
        <taxon>Bacteria</taxon>
        <taxon>Pseudomonadati</taxon>
        <taxon>Pseudomonadota</taxon>
        <taxon>Gammaproteobacteria</taxon>
        <taxon>Enterobacterales</taxon>
        <taxon>Yersiniaceae</taxon>
        <taxon>Rouxiella</taxon>
    </lineage>
</organism>
<gene>
    <name evidence="11" type="ORF">ITX54_09870</name>
</gene>
<dbReference type="InterPro" id="IPR029062">
    <property type="entry name" value="Class_I_gatase-like"/>
</dbReference>
<evidence type="ECO:0000256" key="9">
    <source>
        <dbReference type="ARBA" id="ARBA00047781"/>
    </source>
</evidence>
<reference evidence="11" key="2">
    <citation type="submission" date="2022-09" db="EMBL/GenBank/DDBJ databases">
        <title>Rouxiella aceris sp. nov., isolated from tree sap and emended description of the genus Rhouxiella.</title>
        <authorList>
            <person name="Kim I.S."/>
        </authorList>
    </citation>
    <scope>NUCLEOTIDE SEQUENCE</scope>
    <source>
        <strain evidence="11">SAP-2</strain>
    </source>
</reference>
<comment type="caution">
    <text evidence="11">The sequence shown here is derived from an EMBL/GenBank/DDBJ whole genome shotgun (WGS) entry which is preliminary data.</text>
</comment>
<dbReference type="EMBL" id="JADMKS010000003">
    <property type="protein sequence ID" value="MBF6636959.1"/>
    <property type="molecule type" value="Genomic_DNA"/>
</dbReference>
<name>A0AA41BWJ7_9GAMM</name>
<dbReference type="InterPro" id="IPR017926">
    <property type="entry name" value="GATASE"/>
</dbReference>
<keyword evidence="7" id="KW-0315">Glutamine amidotransferase</keyword>
<dbReference type="InterPro" id="IPR004468">
    <property type="entry name" value="CTP_synthase"/>
</dbReference>
<dbReference type="RefSeq" id="WP_194977912.1">
    <property type="nucleotide sequence ID" value="NZ_JADMKS010000003.1"/>
</dbReference>
<dbReference type="PANTHER" id="PTHR11550">
    <property type="entry name" value="CTP SYNTHASE"/>
    <property type="match status" value="1"/>
</dbReference>
<dbReference type="GO" id="GO:0019856">
    <property type="term" value="P:pyrimidine nucleobase biosynthetic process"/>
    <property type="evidence" value="ECO:0007669"/>
    <property type="project" value="TreeGrafter"/>
</dbReference>
<dbReference type="GO" id="GO:0003883">
    <property type="term" value="F:CTP synthase activity"/>
    <property type="evidence" value="ECO:0007669"/>
    <property type="project" value="UniProtKB-EC"/>
</dbReference>
<evidence type="ECO:0000256" key="3">
    <source>
        <dbReference type="ARBA" id="ARBA00012291"/>
    </source>
</evidence>
<evidence type="ECO:0000256" key="8">
    <source>
        <dbReference type="ARBA" id="ARBA00022975"/>
    </source>
</evidence>
<dbReference type="GO" id="GO:0006241">
    <property type="term" value="P:CTP biosynthetic process"/>
    <property type="evidence" value="ECO:0007669"/>
    <property type="project" value="TreeGrafter"/>
</dbReference>
<keyword evidence="8" id="KW-0665">Pyrimidine biosynthesis</keyword>